<feature type="signal peptide" evidence="3">
    <location>
        <begin position="1"/>
        <end position="21"/>
    </location>
</feature>
<dbReference type="SMART" id="SM00261">
    <property type="entry name" value="FU"/>
    <property type="match status" value="3"/>
</dbReference>
<feature type="region of interest" description="Disordered" evidence="1">
    <location>
        <begin position="323"/>
        <end position="395"/>
    </location>
</feature>
<feature type="region of interest" description="Disordered" evidence="1">
    <location>
        <begin position="21"/>
        <end position="41"/>
    </location>
</feature>
<dbReference type="InterPro" id="IPR006212">
    <property type="entry name" value="Furin_repeat"/>
</dbReference>
<feature type="compositionally biased region" description="Low complexity" evidence="1">
    <location>
        <begin position="364"/>
        <end position="375"/>
    </location>
</feature>
<dbReference type="PANTHER" id="PTHR45756:SF1">
    <property type="entry name" value="PROTEIN KINASE DOMAIN CONTAINING PROTEIN"/>
    <property type="match status" value="1"/>
</dbReference>
<feature type="compositionally biased region" description="Basic residues" evidence="1">
    <location>
        <begin position="27"/>
        <end position="41"/>
    </location>
</feature>
<accession>A0A0M0J4L5</accession>
<name>A0A0M0J4L5_9EUKA</name>
<keyword evidence="2" id="KW-0812">Transmembrane</keyword>
<dbReference type="InterPro" id="IPR053215">
    <property type="entry name" value="TKL_Ser/Thr_kinase"/>
</dbReference>
<dbReference type="InterPro" id="IPR009030">
    <property type="entry name" value="Growth_fac_rcpt_cys_sf"/>
</dbReference>
<protein>
    <submittedName>
        <fullName evidence="4">Neurohypophysial n-terminal domain containing protein</fullName>
    </submittedName>
</protein>
<keyword evidence="3" id="KW-0732">Signal</keyword>
<dbReference type="AlphaFoldDB" id="A0A0M0J4L5"/>
<dbReference type="PANTHER" id="PTHR45756">
    <property type="entry name" value="PALMITOYLTRANSFERASE"/>
    <property type="match status" value="1"/>
</dbReference>
<organism evidence="4 5">
    <name type="scientific">Chrysochromulina tobinii</name>
    <dbReference type="NCBI Taxonomy" id="1460289"/>
    <lineage>
        <taxon>Eukaryota</taxon>
        <taxon>Haptista</taxon>
        <taxon>Haptophyta</taxon>
        <taxon>Prymnesiophyceae</taxon>
        <taxon>Prymnesiales</taxon>
        <taxon>Chrysochromulinaceae</taxon>
        <taxon>Chrysochromulina</taxon>
    </lineage>
</organism>
<proteinExistence type="predicted"/>
<gene>
    <name evidence="4" type="ORF">Ctob_003396</name>
</gene>
<evidence type="ECO:0000256" key="1">
    <source>
        <dbReference type="SAM" id="MobiDB-lite"/>
    </source>
</evidence>
<feature type="region of interest" description="Disordered" evidence="1">
    <location>
        <begin position="222"/>
        <end position="288"/>
    </location>
</feature>
<keyword evidence="2" id="KW-1133">Transmembrane helix</keyword>
<feature type="transmembrane region" description="Helical" evidence="2">
    <location>
        <begin position="188"/>
        <end position="211"/>
    </location>
</feature>
<evidence type="ECO:0000256" key="3">
    <source>
        <dbReference type="SAM" id="SignalP"/>
    </source>
</evidence>
<comment type="caution">
    <text evidence="4">The sequence shown here is derived from an EMBL/GenBank/DDBJ whole genome shotgun (WGS) entry which is preliminary data.</text>
</comment>
<feature type="chain" id="PRO_5005601528" evidence="3">
    <location>
        <begin position="22"/>
        <end position="395"/>
    </location>
</feature>
<dbReference type="OrthoDB" id="300641at2759"/>
<reference evidence="5" key="1">
    <citation type="journal article" date="2015" name="PLoS Genet.">
        <title>Genome Sequence and Transcriptome Analyses of Chrysochromulina tobin: Metabolic Tools for Enhanced Algal Fitness in the Prominent Order Prymnesiales (Haptophyceae).</title>
        <authorList>
            <person name="Hovde B.T."/>
            <person name="Deodato C.R."/>
            <person name="Hunsperger H.M."/>
            <person name="Ryken S.A."/>
            <person name="Yost W."/>
            <person name="Jha R.K."/>
            <person name="Patterson J."/>
            <person name="Monnat R.J. Jr."/>
            <person name="Barlow S.B."/>
            <person name="Starkenburg S.R."/>
            <person name="Cattolico R.A."/>
        </authorList>
    </citation>
    <scope>NUCLEOTIDE SEQUENCE</scope>
    <source>
        <strain evidence="5">CCMP291</strain>
    </source>
</reference>
<dbReference type="EMBL" id="JWZX01003375">
    <property type="protein sequence ID" value="KOO21282.1"/>
    <property type="molecule type" value="Genomic_DNA"/>
</dbReference>
<dbReference type="SUPFAM" id="SSF57184">
    <property type="entry name" value="Growth factor receptor domain"/>
    <property type="match status" value="1"/>
</dbReference>
<feature type="compositionally biased region" description="Basic and acidic residues" evidence="1">
    <location>
        <begin position="237"/>
        <end position="266"/>
    </location>
</feature>
<dbReference type="Proteomes" id="UP000037460">
    <property type="component" value="Unassembled WGS sequence"/>
</dbReference>
<keyword evidence="5" id="KW-1185">Reference proteome</keyword>
<feature type="compositionally biased region" description="Acidic residues" evidence="1">
    <location>
        <begin position="339"/>
        <end position="351"/>
    </location>
</feature>
<evidence type="ECO:0000256" key="2">
    <source>
        <dbReference type="SAM" id="Phobius"/>
    </source>
</evidence>
<evidence type="ECO:0000313" key="4">
    <source>
        <dbReference type="EMBL" id="KOO21282.1"/>
    </source>
</evidence>
<evidence type="ECO:0000313" key="5">
    <source>
        <dbReference type="Proteomes" id="UP000037460"/>
    </source>
</evidence>
<sequence length="395" mass="42301">MVRRLLLFALVIAGATADAAAGPNTQQRRKQRGSGKNKNRCSVGRCKRCVRGDKNQCEVCHNGYAVTEEKQCAPCGQGCSLCHQAGPSSCDTCQKGYTLVTSFLEKPQCEKCAPHCDNCDTAGAGKCNECKTRHMLTYTLPAEPGMPEIHECVPCAENCKSCSFEEGCTACELFFALKPHGTGCAFSWWRLALLLICVFVPVGACIFACMWDEMAENERIRAREAATRPRPSSRLPSYDRSRDAATSRPSERDRTEVVRGEDESKAQMRSRRSGGPKPLAHMLREGSYPPAYPPAADIPLAAAHEEDVGYAAAAAVGSRAPFGRAAASDDGLGGGYDEPGYDEPGYDEPGYDDVHGSNDGGAVGRARVQGRGATGIDDLLQHEGPAVRKGATLAA</sequence>
<keyword evidence="2" id="KW-0472">Membrane</keyword>